<reference evidence="2 3" key="1">
    <citation type="submission" date="2012-11" db="EMBL/GenBank/DDBJ databases">
        <title>Complete genome sequence of a novel phiKZ-like Vibrio phage.</title>
        <authorList>
            <person name="Luo Z."/>
            <person name="Yu Y."/>
        </authorList>
    </citation>
    <scope>NUCLEOTIDE SEQUENCE [LARGE SCALE GENOMIC DNA]</scope>
</reference>
<organism evidence="2 3">
    <name type="scientific">Vibrio phage VP4B</name>
    <dbReference type="NCBI Taxonomy" id="1262540"/>
    <lineage>
        <taxon>Viruses</taxon>
        <taxon>Duplodnaviria</taxon>
        <taxon>Heunggongvirae</taxon>
        <taxon>Uroviricota</taxon>
        <taxon>Caudoviricetes</taxon>
        <taxon>Chimalliviridae</taxon>
        <taxon>Gorgonvirinae</taxon>
        <taxon>Tidunavirus</taxon>
        <taxon>Tidunavirus VP4B</taxon>
    </lineage>
</organism>
<sequence length="1630" mass="180104">MANTNTGVGPRKLTMKRSDGKPDTDIISDANGKWSIDVGSEGKGKVTFQFFSGEEKLGEQEINFVQKTDLLDGFDNLSTKNYSNVKGLVLNDKLAPISDVVLDFSYSVDGAAAVTGKTYPSSNTGLFTFSLPTDEMVGKSKVEVTVTYDGTTATRTFDLVDEYLPANFATLHAPVQVRPDETMTVYGKAFYDYNALPLLGPSRKLFYFDKHPAMMHDVTDALEDNGFFKLEIPATGYFSVINNGGVTQQGINVVKELTPPHLFRVAPRSLMIFDSSWAGSSSEWWGRVFDENGNTPNLINGNVVCADLRMSRQYKSASFNSDGSVENWLSVDEDAKNPYCFVDGRMVLPNMTRYNHSGDMFNLAAGTTNWVRAGKPVVNAFAYTDEVSIPKAGVSVKLSSIENGVRTEIGTAVTDKYGVVKFDVPAREEPTRLEMVAEAGEFELFFVNDWVDPAKFKVATDITLPFIPPIYFDGYIQINFDPIDQNGERFNLDPQITYEGMHMQIRDYPFFRPYLDLGDNQGRYMFSLQSAQDKFPSRTRIAMTCDELSVEKDLVIGSAEGINPLIYAAGAGVAGFPITAGWRILDVNKAPLSGKTVKVWYDKVEGEPAHTLTTDKYGSVLADIPWKPLNYTRTIIIQSEGDEFTQQLMWTKKPTGSEIDLRFSSAQMAGDKWFLDIEVRDKPGNVLYDNDCALYEIFLDNKAGMYLKDEDLLTGRYQNRSGQFSMNWPSDDTKITEWVYFTESGFKEFTFDKDNLTSPQSAPVTALKVQPWSTKRGSNESSSFLEIYASDADGKPVANAEIEVHKTDANGDLYTTVLTNDKGVAHYETTHVKTIGAETLFFQCDGVNTTTTVEWANDPLIGAMFHDIDWTLDVAEGHNGIIVGRVSNYTGAPIPKDNFNISVYDAVTGETLSGIGTRTFDDGRFEISVPGTGVKDYVLGTDEGFYPFRMIWSDIPLVNPADLVLSDTTSKVFVKDEEMLLTGYVVDAEGNRLRLTGVPQVATKASNEGYTNTPLFAPDGYFVSYQYPDALGDVSIDWLVDGTNITTMTFPVVGEVLLETTLMSITEPYYQTPAKLVALVTEVETEKPLEGAYVELKGDSVKGKVGGVTDQDGLVHIETPFPEQDAASLTFTLSYGGYEEEKTITWVSRNVVPAAEFLNLKEKDKCSEGEAYTTRVGLGYNGRPATVDTTLHLYDFGTKTYTELTNAIESKNSVSFTIPVHGTGVHKFALCGSSAYQEFEVEWVDGIYDPVDSVHFSSNGNTAEVGATAVISGYLMQGSTGYLATKEEPLFVRRVTDGHVFEGISKVGGGFEVTVEVDVKGEVYFEVYRRPEAILGEAMLNGIEVGSVTMVPGANQIIPLDEYPYLPVYVRDSDGNPIEGAEVVVTLKGGDGTVLTSDTTDVFGYIDLWPEGRADSGTLTYVMTFGSKQVEHTVTFTDDTSIPYTIYSFAPRRWTNGESFRMAGYILDYDNNPVKDVNLGRVWFGMGDAVDITNAVDEHGRFEIEVPASIHTNDSDGLSLYTTSTYDTNWIYYDDDVMMPHHIEWDTEFPTTLNENETFTMSGKVVDKDGVVVPINNRLSSRTDSNDYGRADVSDGVFSIQLVASKAGNHAFMFYFNNEGYVGRQIVTVS</sequence>
<name>V9LZB2_9CAUD</name>
<dbReference type="KEGG" id="vg:40102926"/>
<dbReference type="RefSeq" id="YP_009626026.1">
    <property type="nucleotide sequence ID" value="NC_042136.1"/>
</dbReference>
<evidence type="ECO:0000313" key="3">
    <source>
        <dbReference type="Proteomes" id="UP000272155"/>
    </source>
</evidence>
<proteinExistence type="predicted"/>
<evidence type="ECO:0000313" key="2">
    <source>
        <dbReference type="EMBL" id="AGB07164.1"/>
    </source>
</evidence>
<evidence type="ECO:0008006" key="4">
    <source>
        <dbReference type="Google" id="ProtNLM"/>
    </source>
</evidence>
<dbReference type="GeneID" id="40102926"/>
<dbReference type="EMBL" id="KC131130">
    <property type="protein sequence ID" value="AGB07164.1"/>
    <property type="molecule type" value="Genomic_DNA"/>
</dbReference>
<protein>
    <recommendedName>
        <fullName evidence="4">Big-1 domain-containing protein</fullName>
    </recommendedName>
</protein>
<evidence type="ECO:0000256" key="1">
    <source>
        <dbReference type="SAM" id="MobiDB-lite"/>
    </source>
</evidence>
<dbReference type="Proteomes" id="UP000272155">
    <property type="component" value="Segment"/>
</dbReference>
<feature type="region of interest" description="Disordered" evidence="1">
    <location>
        <begin position="1"/>
        <end position="24"/>
    </location>
</feature>
<keyword evidence="3" id="KW-1185">Reference proteome</keyword>
<accession>V9LZB2</accession>